<protein>
    <recommendedName>
        <fullName evidence="1">Methyltransferase domain-containing protein</fullName>
    </recommendedName>
</protein>
<reference evidence="2 3" key="1">
    <citation type="submission" date="2018-08" db="EMBL/GenBank/DDBJ databases">
        <title>The metabolism and importance of syntrophic acetate oxidation coupled to methane or sulfide production in haloalkaline environments.</title>
        <authorList>
            <person name="Timmers P.H.A."/>
            <person name="Vavourakis C.D."/>
            <person name="Sorokin D.Y."/>
            <person name="Sinninghe Damste J.S."/>
            <person name="Muyzer G."/>
            <person name="Stams A.J.M."/>
            <person name="Plugge C.M."/>
        </authorList>
    </citation>
    <scope>NUCLEOTIDE SEQUENCE [LARGE SCALE GENOMIC DNA]</scope>
    <source>
        <strain evidence="2">MSAO_Bac1</strain>
    </source>
</reference>
<accession>A0A424Y964</accession>
<dbReference type="SUPFAM" id="SSF53335">
    <property type="entry name" value="S-adenosyl-L-methionine-dependent methyltransferases"/>
    <property type="match status" value="1"/>
</dbReference>
<evidence type="ECO:0000313" key="2">
    <source>
        <dbReference type="EMBL" id="RQD72749.1"/>
    </source>
</evidence>
<proteinExistence type="predicted"/>
<dbReference type="EMBL" id="QZAA01000298">
    <property type="protein sequence ID" value="RQD72749.1"/>
    <property type="molecule type" value="Genomic_DNA"/>
</dbReference>
<dbReference type="InterPro" id="IPR029063">
    <property type="entry name" value="SAM-dependent_MTases_sf"/>
</dbReference>
<feature type="domain" description="Methyltransferase" evidence="1">
    <location>
        <begin position="50"/>
        <end position="123"/>
    </location>
</feature>
<evidence type="ECO:0000313" key="3">
    <source>
        <dbReference type="Proteomes" id="UP000285138"/>
    </source>
</evidence>
<name>A0A424Y964_9FIRM</name>
<dbReference type="InterPro" id="IPR041698">
    <property type="entry name" value="Methyltransf_25"/>
</dbReference>
<dbReference type="Proteomes" id="UP000285138">
    <property type="component" value="Unassembled WGS sequence"/>
</dbReference>
<organism evidence="2 3">
    <name type="scientific">Candidatus Syntrophonatronum acetioxidans</name>
    <dbReference type="NCBI Taxonomy" id="1795816"/>
    <lineage>
        <taxon>Bacteria</taxon>
        <taxon>Bacillati</taxon>
        <taxon>Bacillota</taxon>
        <taxon>Clostridia</taxon>
        <taxon>Eubacteriales</taxon>
        <taxon>Syntrophomonadaceae</taxon>
        <taxon>Candidatus Syntrophonatronum</taxon>
    </lineage>
</organism>
<sequence>MAMRIIQPLIGTLEKWCSINSYSARLYSLPYRKTVQREIDLAGITSSDRVLNIGCGAVPFTAVYLSLLSGAEVCALDLDREAVERARAYLKKKELPGRIQVVEGDGALYTSHGFTAVVVALQAEPKEDILNNLFSWSPPGSRFVFRQPSPLYENHYDSLPAGYKPLDQVQQNMKTFDRSLLFVKGRELIS</sequence>
<dbReference type="Pfam" id="PF13649">
    <property type="entry name" value="Methyltransf_25"/>
    <property type="match status" value="1"/>
</dbReference>
<evidence type="ECO:0000259" key="1">
    <source>
        <dbReference type="Pfam" id="PF13649"/>
    </source>
</evidence>
<dbReference type="Gene3D" id="3.40.50.150">
    <property type="entry name" value="Vaccinia Virus protein VP39"/>
    <property type="match status" value="1"/>
</dbReference>
<dbReference type="AlphaFoldDB" id="A0A424Y964"/>
<gene>
    <name evidence="2" type="ORF">D5R97_10455</name>
</gene>
<comment type="caution">
    <text evidence="2">The sequence shown here is derived from an EMBL/GenBank/DDBJ whole genome shotgun (WGS) entry which is preliminary data.</text>
</comment>